<name>A0A7S0L0X7_9EUKA</name>
<dbReference type="PANTHER" id="PTHR43836:SF2">
    <property type="entry name" value="CATECHOL O-METHYLTRANSFERASE 1-RELATED"/>
    <property type="match status" value="1"/>
</dbReference>
<evidence type="ECO:0000256" key="1">
    <source>
        <dbReference type="ARBA" id="ARBA00012880"/>
    </source>
</evidence>
<proteinExistence type="inferred from homology"/>
<dbReference type="Gene3D" id="3.40.50.150">
    <property type="entry name" value="Vaccinia Virus protein VP39"/>
    <property type="match status" value="1"/>
</dbReference>
<dbReference type="PROSITE" id="PS51682">
    <property type="entry name" value="SAM_OMT_I"/>
    <property type="match status" value="1"/>
</dbReference>
<organism evidence="8">
    <name type="scientific">Coccolithus braarudii</name>
    <dbReference type="NCBI Taxonomy" id="221442"/>
    <lineage>
        <taxon>Eukaryota</taxon>
        <taxon>Haptista</taxon>
        <taxon>Haptophyta</taxon>
        <taxon>Prymnesiophyceae</taxon>
        <taxon>Coccolithales</taxon>
        <taxon>Coccolithaceae</taxon>
        <taxon>Coccolithus</taxon>
    </lineage>
</organism>
<feature type="compositionally biased region" description="Polar residues" evidence="7">
    <location>
        <begin position="46"/>
        <end position="57"/>
    </location>
</feature>
<evidence type="ECO:0000256" key="6">
    <source>
        <dbReference type="ARBA" id="ARBA00023453"/>
    </source>
</evidence>
<keyword evidence="2" id="KW-0489">Methyltransferase</keyword>
<keyword evidence="3" id="KW-0808">Transferase</keyword>
<evidence type="ECO:0000313" key="8">
    <source>
        <dbReference type="EMBL" id="CAD8597551.1"/>
    </source>
</evidence>
<evidence type="ECO:0000256" key="7">
    <source>
        <dbReference type="SAM" id="MobiDB-lite"/>
    </source>
</evidence>
<comment type="similarity">
    <text evidence="6">Belongs to the class I-like SAM-binding methyltransferase superfamily. Cation-dependent O-methyltransferase family.</text>
</comment>
<evidence type="ECO:0000256" key="4">
    <source>
        <dbReference type="ARBA" id="ARBA00022691"/>
    </source>
</evidence>
<dbReference type="InterPro" id="IPR002935">
    <property type="entry name" value="SAM_O-MeTrfase"/>
</dbReference>
<feature type="region of interest" description="Disordered" evidence="7">
    <location>
        <begin position="38"/>
        <end position="57"/>
    </location>
</feature>
<accession>A0A7S0L0X7</accession>
<dbReference type="EC" id="2.1.1.6" evidence="1"/>
<reference evidence="8" key="1">
    <citation type="submission" date="2021-01" db="EMBL/GenBank/DDBJ databases">
        <authorList>
            <person name="Corre E."/>
            <person name="Pelletier E."/>
            <person name="Niang G."/>
            <person name="Scheremetjew M."/>
            <person name="Finn R."/>
            <person name="Kale V."/>
            <person name="Holt S."/>
            <person name="Cochrane G."/>
            <person name="Meng A."/>
            <person name="Brown T."/>
            <person name="Cohen L."/>
        </authorList>
    </citation>
    <scope>NUCLEOTIDE SEQUENCE</scope>
    <source>
        <strain evidence="8">PLY182g</strain>
    </source>
</reference>
<dbReference type="SUPFAM" id="SSF53335">
    <property type="entry name" value="S-adenosyl-L-methionine-dependent methyltransferases"/>
    <property type="match status" value="1"/>
</dbReference>
<evidence type="ECO:0000256" key="3">
    <source>
        <dbReference type="ARBA" id="ARBA00022679"/>
    </source>
</evidence>
<dbReference type="Pfam" id="PF01596">
    <property type="entry name" value="Methyltransf_3"/>
    <property type="match status" value="1"/>
</dbReference>
<dbReference type="GO" id="GO:0006584">
    <property type="term" value="P:catecholamine metabolic process"/>
    <property type="evidence" value="ECO:0007669"/>
    <property type="project" value="UniProtKB-KW"/>
</dbReference>
<dbReference type="InterPro" id="IPR029063">
    <property type="entry name" value="SAM-dependent_MTases_sf"/>
</dbReference>
<dbReference type="AlphaFoldDB" id="A0A7S0L0X7"/>
<sequence>MLARRSLVTRALAPSLCPRLCPQMSRAYAHNDPASSISRARAASNEPESVTISPSASSSFHELRERALLRHVIANSTEGDPDSVIAAMDEFWNTYFNGKGSAEWALRGSALDVAMNKAAPGLCMELGTYCGYTAVRIGRLLPKGTHLVSLEIEPLFAAIASKVVEHAGLRDSVSVEIGSVIDRLPSITRKHGNGPLSTLLLDHKVTEFLPDLRFLEEKDFIDKQTKVLCDWNLYPGSDATEQAPRIGQEFMAYLEKRTDSKKGVHTMRHMLGDKEVFTVSEWFGSV</sequence>
<dbReference type="PANTHER" id="PTHR43836">
    <property type="entry name" value="CATECHOL O-METHYLTRANSFERASE 1-RELATED"/>
    <property type="match status" value="1"/>
</dbReference>
<dbReference type="GO" id="GO:0032259">
    <property type="term" value="P:methylation"/>
    <property type="evidence" value="ECO:0007669"/>
    <property type="project" value="UniProtKB-KW"/>
</dbReference>
<evidence type="ECO:0000256" key="2">
    <source>
        <dbReference type="ARBA" id="ARBA00022603"/>
    </source>
</evidence>
<keyword evidence="5" id="KW-0128">Catecholamine metabolism</keyword>
<keyword evidence="4" id="KW-0949">S-adenosyl-L-methionine</keyword>
<gene>
    <name evidence="8" type="ORF">CPEL01642_LOCUS880</name>
</gene>
<dbReference type="EMBL" id="HBEY01001681">
    <property type="protein sequence ID" value="CAD8597551.1"/>
    <property type="molecule type" value="Transcribed_RNA"/>
</dbReference>
<evidence type="ECO:0000256" key="5">
    <source>
        <dbReference type="ARBA" id="ARBA00022939"/>
    </source>
</evidence>
<dbReference type="GO" id="GO:0016206">
    <property type="term" value="F:catechol O-methyltransferase activity"/>
    <property type="evidence" value="ECO:0007669"/>
    <property type="project" value="UniProtKB-EC"/>
</dbReference>
<protein>
    <recommendedName>
        <fullName evidence="1">catechol O-methyltransferase</fullName>
        <ecNumber evidence="1">2.1.1.6</ecNumber>
    </recommendedName>
</protein>